<dbReference type="PROSITE" id="PS51891">
    <property type="entry name" value="CENP_V_GFA"/>
    <property type="match status" value="1"/>
</dbReference>
<dbReference type="InterPro" id="IPR052355">
    <property type="entry name" value="CENP-V-like"/>
</dbReference>
<comment type="similarity">
    <text evidence="1">Belongs to the Gfa family.</text>
</comment>
<dbReference type="InterPro" id="IPR006913">
    <property type="entry name" value="CENP-V/GFA"/>
</dbReference>
<dbReference type="RefSeq" id="WP_261697173.1">
    <property type="nucleotide sequence ID" value="NZ_CP104694.1"/>
</dbReference>
<dbReference type="SUPFAM" id="SSF51316">
    <property type="entry name" value="Mss4-like"/>
    <property type="match status" value="1"/>
</dbReference>
<gene>
    <name evidence="5" type="ORF">N4264_11485</name>
</gene>
<evidence type="ECO:0000313" key="6">
    <source>
        <dbReference type="Proteomes" id="UP001064632"/>
    </source>
</evidence>
<keyword evidence="2" id="KW-0479">Metal-binding</keyword>
<proteinExistence type="inferred from homology"/>
<reference evidence="5" key="1">
    <citation type="submission" date="2022-09" db="EMBL/GenBank/DDBJ databases">
        <title>Tahibacter sp. nov., isolated from a fresh water.</title>
        <authorList>
            <person name="Baek J.H."/>
            <person name="Lee J.K."/>
            <person name="Kim J.M."/>
            <person name="Jeon C.O."/>
        </authorList>
    </citation>
    <scope>NUCLEOTIDE SEQUENCE</scope>
    <source>
        <strain evidence="5">W38</strain>
    </source>
</reference>
<keyword evidence="3" id="KW-0862">Zinc</keyword>
<dbReference type="PANTHER" id="PTHR28620">
    <property type="entry name" value="CENTROMERE PROTEIN V"/>
    <property type="match status" value="1"/>
</dbReference>
<dbReference type="Proteomes" id="UP001064632">
    <property type="component" value="Chromosome"/>
</dbReference>
<keyword evidence="6" id="KW-1185">Reference proteome</keyword>
<evidence type="ECO:0000259" key="4">
    <source>
        <dbReference type="PROSITE" id="PS51891"/>
    </source>
</evidence>
<evidence type="ECO:0000256" key="3">
    <source>
        <dbReference type="ARBA" id="ARBA00022833"/>
    </source>
</evidence>
<dbReference type="InterPro" id="IPR011057">
    <property type="entry name" value="Mss4-like_sf"/>
</dbReference>
<evidence type="ECO:0000313" key="5">
    <source>
        <dbReference type="EMBL" id="UXI70222.1"/>
    </source>
</evidence>
<evidence type="ECO:0000256" key="2">
    <source>
        <dbReference type="ARBA" id="ARBA00022723"/>
    </source>
</evidence>
<accession>A0ABY6BL71</accession>
<dbReference type="Gene3D" id="2.170.150.70">
    <property type="match status" value="1"/>
</dbReference>
<dbReference type="Pfam" id="PF04828">
    <property type="entry name" value="GFA"/>
    <property type="match status" value="1"/>
</dbReference>
<feature type="domain" description="CENP-V/GFA" evidence="4">
    <location>
        <begin position="41"/>
        <end position="155"/>
    </location>
</feature>
<protein>
    <submittedName>
        <fullName evidence="5">GFA family protein</fullName>
    </submittedName>
</protein>
<dbReference type="PANTHER" id="PTHR28620:SF1">
    <property type="entry name" value="CENP-V_GFA DOMAIN-CONTAINING PROTEIN"/>
    <property type="match status" value="1"/>
</dbReference>
<sequence length="158" mass="17489">METVPVRYAYRNKSAEVRECVTEPAASRASTNLTPLPRPMIEASCHCGAIRIEVALKPGFLIDCNCSICRRNGALWAIYAAEAVTVRARDGSMADYIWGARSIRTVHCRHCGCTTHWQSLGSAGTRRVGVNTRNIDPDQMRGIRIRAFDGAGTWEFTD</sequence>
<organism evidence="5 6">
    <name type="scientific">Tahibacter amnicola</name>
    <dbReference type="NCBI Taxonomy" id="2976241"/>
    <lineage>
        <taxon>Bacteria</taxon>
        <taxon>Pseudomonadati</taxon>
        <taxon>Pseudomonadota</taxon>
        <taxon>Gammaproteobacteria</taxon>
        <taxon>Lysobacterales</taxon>
        <taxon>Rhodanobacteraceae</taxon>
        <taxon>Tahibacter</taxon>
    </lineage>
</organism>
<dbReference type="EMBL" id="CP104694">
    <property type="protein sequence ID" value="UXI70222.1"/>
    <property type="molecule type" value="Genomic_DNA"/>
</dbReference>
<name>A0ABY6BL71_9GAMM</name>
<evidence type="ECO:0000256" key="1">
    <source>
        <dbReference type="ARBA" id="ARBA00005495"/>
    </source>
</evidence>